<evidence type="ECO:0000313" key="14">
    <source>
        <dbReference type="Proteomes" id="UP000320359"/>
    </source>
</evidence>
<reference evidence="13 14" key="1">
    <citation type="submission" date="2019-07" db="EMBL/GenBank/DDBJ databases">
        <authorList>
            <person name="Yang M."/>
            <person name="Zhao D."/>
            <person name="Xiang H."/>
        </authorList>
    </citation>
    <scope>NUCLEOTIDE SEQUENCE [LARGE SCALE GENOMIC DNA]</scope>
    <source>
        <strain evidence="13 14">IM1326</strain>
    </source>
</reference>
<keyword evidence="14" id="KW-1185">Reference proteome</keyword>
<keyword evidence="8 11" id="KW-0472">Membrane</keyword>
<evidence type="ECO:0000256" key="11">
    <source>
        <dbReference type="SAM" id="Phobius"/>
    </source>
</evidence>
<protein>
    <recommendedName>
        <fullName evidence="2">Type II secretion system protein H</fullName>
    </recommendedName>
    <alternativeName>
        <fullName evidence="10">General secretion pathway protein H</fullName>
    </alternativeName>
</protein>
<feature type="domain" description="General secretion pathway GspH" evidence="12">
    <location>
        <begin position="50"/>
        <end position="177"/>
    </location>
</feature>
<dbReference type="GO" id="GO:0015628">
    <property type="term" value="P:protein secretion by the type II secretion system"/>
    <property type="evidence" value="ECO:0007669"/>
    <property type="project" value="InterPro"/>
</dbReference>
<gene>
    <name evidence="13" type="primary">gspH</name>
    <name evidence="13" type="ORF">FM042_05635</name>
</gene>
<dbReference type="InterPro" id="IPR012902">
    <property type="entry name" value="N_methyl_site"/>
</dbReference>
<dbReference type="Proteomes" id="UP000320359">
    <property type="component" value="Unassembled WGS sequence"/>
</dbReference>
<dbReference type="RefSeq" id="WP_143235162.1">
    <property type="nucleotide sequence ID" value="NZ_VJWL01000001.1"/>
</dbReference>
<evidence type="ECO:0000313" key="13">
    <source>
        <dbReference type="EMBL" id="TRW50312.1"/>
    </source>
</evidence>
<dbReference type="SUPFAM" id="SSF54523">
    <property type="entry name" value="Pili subunits"/>
    <property type="match status" value="1"/>
</dbReference>
<evidence type="ECO:0000256" key="7">
    <source>
        <dbReference type="ARBA" id="ARBA00022989"/>
    </source>
</evidence>
<evidence type="ECO:0000256" key="5">
    <source>
        <dbReference type="ARBA" id="ARBA00022519"/>
    </source>
</evidence>
<evidence type="ECO:0000256" key="4">
    <source>
        <dbReference type="ARBA" id="ARBA00022481"/>
    </source>
</evidence>
<evidence type="ECO:0000256" key="9">
    <source>
        <dbReference type="ARBA" id="ARBA00025772"/>
    </source>
</evidence>
<sequence>MNHTGRIQAQRTSGFTLIEVMLLIVILSVASMYIILTIPTRVLSDSAQDASEKFVLQMHHAREQAMLRNHVYGIEFKDDKYTFYRWHNENWVELVQPPLVETRVSEHVDLDFEPGDFRILDNMTEGRDTVFGRDVRRASSDDEEPPRPNVLIFESTEFVPFRLRFTAHDPNERSFVIDGRSGIQIEREEVEGWQ</sequence>
<comment type="subcellular location">
    <subcellularLocation>
        <location evidence="1">Cell inner membrane</location>
        <topology evidence="1">Single-pass membrane protein</topology>
    </subcellularLocation>
</comment>
<dbReference type="NCBIfam" id="TIGR02532">
    <property type="entry name" value="IV_pilin_GFxxxE"/>
    <property type="match status" value="1"/>
</dbReference>
<evidence type="ECO:0000256" key="10">
    <source>
        <dbReference type="ARBA" id="ARBA00030775"/>
    </source>
</evidence>
<dbReference type="InterPro" id="IPR002416">
    <property type="entry name" value="T2SS_protein-GspH"/>
</dbReference>
<keyword evidence="5" id="KW-0997">Cell inner membrane</keyword>
<evidence type="ECO:0000256" key="6">
    <source>
        <dbReference type="ARBA" id="ARBA00022692"/>
    </source>
</evidence>
<comment type="caution">
    <text evidence="13">The sequence shown here is derived from an EMBL/GenBank/DDBJ whole genome shotgun (WGS) entry which is preliminary data.</text>
</comment>
<dbReference type="GO" id="GO:0015627">
    <property type="term" value="C:type II protein secretion system complex"/>
    <property type="evidence" value="ECO:0007669"/>
    <property type="project" value="InterPro"/>
</dbReference>
<keyword evidence="6 11" id="KW-0812">Transmembrane</keyword>
<dbReference type="GO" id="GO:0005886">
    <property type="term" value="C:plasma membrane"/>
    <property type="evidence" value="ECO:0007669"/>
    <property type="project" value="UniProtKB-SubCell"/>
</dbReference>
<dbReference type="PRINTS" id="PR00885">
    <property type="entry name" value="BCTERIALGSPH"/>
</dbReference>
<dbReference type="Pfam" id="PF12019">
    <property type="entry name" value="GspH"/>
    <property type="match status" value="1"/>
</dbReference>
<feature type="transmembrane region" description="Helical" evidence="11">
    <location>
        <begin position="12"/>
        <end position="36"/>
    </location>
</feature>
<dbReference type="AlphaFoldDB" id="A0A552X5N3"/>
<dbReference type="Gene3D" id="3.55.40.10">
    <property type="entry name" value="minor pseudopilin epsh domain"/>
    <property type="match status" value="1"/>
</dbReference>
<dbReference type="OrthoDB" id="6237341at2"/>
<evidence type="ECO:0000256" key="1">
    <source>
        <dbReference type="ARBA" id="ARBA00004377"/>
    </source>
</evidence>
<accession>A0A552X5N3</accession>
<name>A0A552X5N3_9GAMM</name>
<proteinExistence type="inferred from homology"/>
<organism evidence="13 14">
    <name type="scientific">Aliidiomarina halalkaliphila</name>
    <dbReference type="NCBI Taxonomy" id="2593535"/>
    <lineage>
        <taxon>Bacteria</taxon>
        <taxon>Pseudomonadati</taxon>
        <taxon>Pseudomonadota</taxon>
        <taxon>Gammaproteobacteria</taxon>
        <taxon>Alteromonadales</taxon>
        <taxon>Idiomarinaceae</taxon>
        <taxon>Aliidiomarina</taxon>
    </lineage>
</organism>
<dbReference type="EMBL" id="VJWL01000001">
    <property type="protein sequence ID" value="TRW50312.1"/>
    <property type="molecule type" value="Genomic_DNA"/>
</dbReference>
<comment type="similarity">
    <text evidence="9">Belongs to the GSP H family.</text>
</comment>
<evidence type="ECO:0000259" key="12">
    <source>
        <dbReference type="Pfam" id="PF12019"/>
    </source>
</evidence>
<evidence type="ECO:0000256" key="3">
    <source>
        <dbReference type="ARBA" id="ARBA00022475"/>
    </source>
</evidence>
<keyword evidence="3" id="KW-1003">Cell membrane</keyword>
<evidence type="ECO:0000256" key="8">
    <source>
        <dbReference type="ARBA" id="ARBA00023136"/>
    </source>
</evidence>
<evidence type="ECO:0000256" key="2">
    <source>
        <dbReference type="ARBA" id="ARBA00021549"/>
    </source>
</evidence>
<dbReference type="InterPro" id="IPR022346">
    <property type="entry name" value="T2SS_GspH"/>
</dbReference>
<keyword evidence="7 11" id="KW-1133">Transmembrane helix</keyword>
<dbReference type="InterPro" id="IPR045584">
    <property type="entry name" value="Pilin-like"/>
</dbReference>
<keyword evidence="4" id="KW-0488">Methylation</keyword>